<dbReference type="InterPro" id="IPR050276">
    <property type="entry name" value="MshD_Acetyltransferase"/>
</dbReference>
<dbReference type="Gene3D" id="3.40.630.30">
    <property type="match status" value="1"/>
</dbReference>
<dbReference type="AlphaFoldDB" id="A0A5D0HF90"/>
<dbReference type="CDD" id="cd04301">
    <property type="entry name" value="NAT_SF"/>
    <property type="match status" value="1"/>
</dbReference>
<dbReference type="RefSeq" id="WP_148545223.1">
    <property type="nucleotide sequence ID" value="NZ_VSDQ01000729.1"/>
</dbReference>
<gene>
    <name evidence="2" type="ORF">FUA24_21920</name>
</gene>
<dbReference type="EMBL" id="VSDQ01000729">
    <property type="protein sequence ID" value="TYA69951.1"/>
    <property type="molecule type" value="Genomic_DNA"/>
</dbReference>
<reference evidence="2 3" key="1">
    <citation type="submission" date="2019-08" db="EMBL/GenBank/DDBJ databases">
        <title>Seonamhaeicola sediminis sp. nov., isolated from marine sediment.</title>
        <authorList>
            <person name="Cao W.R."/>
        </authorList>
    </citation>
    <scope>NUCLEOTIDE SEQUENCE [LARGE SCALE GENOMIC DNA]</scope>
    <source>
        <strain evidence="2 3">B011</strain>
    </source>
</reference>
<dbReference type="SUPFAM" id="SSF55729">
    <property type="entry name" value="Acyl-CoA N-acyltransferases (Nat)"/>
    <property type="match status" value="1"/>
</dbReference>
<dbReference type="OrthoDB" id="1450704at2"/>
<dbReference type="PROSITE" id="PS51186">
    <property type="entry name" value="GNAT"/>
    <property type="match status" value="1"/>
</dbReference>
<dbReference type="Pfam" id="PF00583">
    <property type="entry name" value="Acetyltransf_1"/>
    <property type="match status" value="1"/>
</dbReference>
<dbReference type="InterPro" id="IPR016181">
    <property type="entry name" value="Acyl_CoA_acyltransferase"/>
</dbReference>
<protein>
    <submittedName>
        <fullName evidence="2">GNAT family N-acetyltransferase</fullName>
    </submittedName>
</protein>
<dbReference type="PANTHER" id="PTHR43617">
    <property type="entry name" value="L-AMINO ACID N-ACETYLTRANSFERASE"/>
    <property type="match status" value="1"/>
</dbReference>
<evidence type="ECO:0000313" key="2">
    <source>
        <dbReference type="EMBL" id="TYA69951.1"/>
    </source>
</evidence>
<sequence length="156" mass="18123">MAPLVRIATLDDLPVLLSFEQGIIEAERPFDPTIKEGSINYYDIAELITNTDSEVFVAEIENEIVASGYVKIKPDRHYLKHIQQGYLGFMFVDKTHRGKRLNQHIINALLNWCRARQIDEIRLHVYQDNLPAIKAYEKAGFKKHMINMRLNLNEID</sequence>
<keyword evidence="3" id="KW-1185">Reference proteome</keyword>
<dbReference type="InterPro" id="IPR000182">
    <property type="entry name" value="GNAT_dom"/>
</dbReference>
<proteinExistence type="predicted"/>
<accession>A0A5D0HF90</accession>
<evidence type="ECO:0000313" key="3">
    <source>
        <dbReference type="Proteomes" id="UP000323930"/>
    </source>
</evidence>
<name>A0A5D0HF90_9FLAO</name>
<dbReference type="Proteomes" id="UP000323930">
    <property type="component" value="Unassembled WGS sequence"/>
</dbReference>
<organism evidence="2 3">
    <name type="scientific">Seonamhaeicola marinus</name>
    <dbReference type="NCBI Taxonomy" id="1912246"/>
    <lineage>
        <taxon>Bacteria</taxon>
        <taxon>Pseudomonadati</taxon>
        <taxon>Bacteroidota</taxon>
        <taxon>Flavobacteriia</taxon>
        <taxon>Flavobacteriales</taxon>
        <taxon>Flavobacteriaceae</taxon>
    </lineage>
</organism>
<evidence type="ECO:0000259" key="1">
    <source>
        <dbReference type="PROSITE" id="PS51186"/>
    </source>
</evidence>
<keyword evidence="2" id="KW-0808">Transferase</keyword>
<feature type="domain" description="N-acetyltransferase" evidence="1">
    <location>
        <begin position="3"/>
        <end position="156"/>
    </location>
</feature>
<dbReference type="GO" id="GO:0016747">
    <property type="term" value="F:acyltransferase activity, transferring groups other than amino-acyl groups"/>
    <property type="evidence" value="ECO:0007669"/>
    <property type="project" value="InterPro"/>
</dbReference>
<comment type="caution">
    <text evidence="2">The sequence shown here is derived from an EMBL/GenBank/DDBJ whole genome shotgun (WGS) entry which is preliminary data.</text>
</comment>